<protein>
    <submittedName>
        <fullName evidence="1">Uncharacterized protein</fullName>
    </submittedName>
</protein>
<gene>
    <name evidence="2" type="ORF">GCM10007888_41680</name>
    <name evidence="1" type="ORF">MOX02_52400</name>
</gene>
<proteinExistence type="predicted"/>
<evidence type="ECO:0000313" key="3">
    <source>
        <dbReference type="Proteomes" id="UP000321960"/>
    </source>
</evidence>
<dbReference type="AlphaFoldDB" id="A0A512JB64"/>
<keyword evidence="4" id="KW-1185">Reference proteome</keyword>
<sequence>MPIVEIGELCISEMIGERHQGWVAPFLLDEIKKVGASGMIVIPCYCHWHARLLKDRATRVRFEGTFRVLTRISAASDQDAGTMLPP</sequence>
<accession>A0A512JB64</accession>
<reference evidence="1 3" key="3">
    <citation type="submission" date="2019-07" db="EMBL/GenBank/DDBJ databases">
        <title>Whole genome shotgun sequence of Methylobacterium oxalidis NBRC 107715.</title>
        <authorList>
            <person name="Hosoyama A."/>
            <person name="Uohara A."/>
            <person name="Ohji S."/>
            <person name="Ichikawa N."/>
        </authorList>
    </citation>
    <scope>NUCLEOTIDE SEQUENCE [LARGE SCALE GENOMIC DNA]</scope>
    <source>
        <strain evidence="1 3">NBRC 107715</strain>
    </source>
</reference>
<reference evidence="4" key="2">
    <citation type="journal article" date="2019" name="Int. J. Syst. Evol. Microbiol.">
        <title>The Global Catalogue of Microorganisms (GCM) 10K type strain sequencing project: providing services to taxonomists for standard genome sequencing and annotation.</title>
        <authorList>
            <consortium name="The Broad Institute Genomics Platform"/>
            <consortium name="The Broad Institute Genome Sequencing Center for Infectious Disease"/>
            <person name="Wu L."/>
            <person name="Ma J."/>
        </authorList>
    </citation>
    <scope>NUCLEOTIDE SEQUENCE [LARGE SCALE GENOMIC DNA]</scope>
    <source>
        <strain evidence="4">NBRC 107715</strain>
    </source>
</reference>
<dbReference type="Proteomes" id="UP000321960">
    <property type="component" value="Unassembled WGS sequence"/>
</dbReference>
<dbReference type="EMBL" id="BJZU01000140">
    <property type="protein sequence ID" value="GEP07202.1"/>
    <property type="molecule type" value="Genomic_DNA"/>
</dbReference>
<reference evidence="2" key="4">
    <citation type="submission" date="2023-01" db="EMBL/GenBank/DDBJ databases">
        <title>Draft genome sequence of Methylobacterium oxalidis strain NBRC 107715.</title>
        <authorList>
            <person name="Sun Q."/>
            <person name="Mori K."/>
        </authorList>
    </citation>
    <scope>NUCLEOTIDE SEQUENCE</scope>
    <source>
        <strain evidence="2">NBRC 107715</strain>
    </source>
</reference>
<organism evidence="1 3">
    <name type="scientific">Methylobacterium oxalidis</name>
    <dbReference type="NCBI Taxonomy" id="944322"/>
    <lineage>
        <taxon>Bacteria</taxon>
        <taxon>Pseudomonadati</taxon>
        <taxon>Pseudomonadota</taxon>
        <taxon>Alphaproteobacteria</taxon>
        <taxon>Hyphomicrobiales</taxon>
        <taxon>Methylobacteriaceae</taxon>
        <taxon>Methylobacterium</taxon>
    </lineage>
</organism>
<reference evidence="2" key="1">
    <citation type="journal article" date="2014" name="Int. J. Syst. Evol. Microbiol.">
        <title>Complete genome of a new Firmicutes species belonging to the dominant human colonic microbiota ('Ruminococcus bicirculans') reveals two chromosomes and a selective capacity to utilize plant glucans.</title>
        <authorList>
            <consortium name="NISC Comparative Sequencing Program"/>
            <person name="Wegmann U."/>
            <person name="Louis P."/>
            <person name="Goesmann A."/>
            <person name="Henrissat B."/>
            <person name="Duncan S.H."/>
            <person name="Flint H.J."/>
        </authorList>
    </citation>
    <scope>NUCLEOTIDE SEQUENCE</scope>
    <source>
        <strain evidence="2">NBRC 107715</strain>
    </source>
</reference>
<name>A0A512JB64_9HYPH</name>
<evidence type="ECO:0000313" key="4">
    <source>
        <dbReference type="Proteomes" id="UP001156856"/>
    </source>
</evidence>
<dbReference type="EMBL" id="BSPK01000082">
    <property type="protein sequence ID" value="GLS65786.1"/>
    <property type="molecule type" value="Genomic_DNA"/>
</dbReference>
<comment type="caution">
    <text evidence="1">The sequence shown here is derived from an EMBL/GenBank/DDBJ whole genome shotgun (WGS) entry which is preliminary data.</text>
</comment>
<dbReference type="Proteomes" id="UP001156856">
    <property type="component" value="Unassembled WGS sequence"/>
</dbReference>
<evidence type="ECO:0000313" key="1">
    <source>
        <dbReference type="EMBL" id="GEP07202.1"/>
    </source>
</evidence>
<evidence type="ECO:0000313" key="2">
    <source>
        <dbReference type="EMBL" id="GLS65786.1"/>
    </source>
</evidence>